<evidence type="ECO:0000259" key="4">
    <source>
        <dbReference type="PROSITE" id="PS51186"/>
    </source>
</evidence>
<evidence type="ECO:0000256" key="3">
    <source>
        <dbReference type="SAM" id="MobiDB-lite"/>
    </source>
</evidence>
<dbReference type="RefSeq" id="WP_200115585.1">
    <property type="nucleotide sequence ID" value="NZ_JAEHOH010000013.1"/>
</dbReference>
<comment type="similarity">
    <text evidence="1">Belongs to the non-flavoprotein flavin reductase family.</text>
</comment>
<dbReference type="Pfam" id="PF01613">
    <property type="entry name" value="Flavin_Reduct"/>
    <property type="match status" value="1"/>
</dbReference>
<dbReference type="CDD" id="cd04301">
    <property type="entry name" value="NAT_SF"/>
    <property type="match status" value="1"/>
</dbReference>
<name>A0A934Q971_9MICO</name>
<comment type="caution">
    <text evidence="5">The sequence shown here is derived from an EMBL/GenBank/DDBJ whole genome shotgun (WGS) entry which is preliminary data.</text>
</comment>
<keyword evidence="6" id="KW-1185">Reference proteome</keyword>
<gene>
    <name evidence="5" type="ORF">JD276_10415</name>
</gene>
<dbReference type="Gene3D" id="3.40.630.30">
    <property type="match status" value="1"/>
</dbReference>
<dbReference type="GO" id="GO:0042602">
    <property type="term" value="F:riboflavin reductase (NADPH) activity"/>
    <property type="evidence" value="ECO:0007669"/>
    <property type="project" value="TreeGrafter"/>
</dbReference>
<dbReference type="Pfam" id="PF00583">
    <property type="entry name" value="Acetyltransf_1"/>
    <property type="match status" value="1"/>
</dbReference>
<dbReference type="GO" id="GO:0010181">
    <property type="term" value="F:FMN binding"/>
    <property type="evidence" value="ECO:0007669"/>
    <property type="project" value="InterPro"/>
</dbReference>
<organism evidence="5 6">
    <name type="scientific">Leucobacter chromiisoli</name>
    <dbReference type="NCBI Taxonomy" id="2796471"/>
    <lineage>
        <taxon>Bacteria</taxon>
        <taxon>Bacillati</taxon>
        <taxon>Actinomycetota</taxon>
        <taxon>Actinomycetes</taxon>
        <taxon>Micrococcales</taxon>
        <taxon>Microbacteriaceae</taxon>
        <taxon>Leucobacter</taxon>
    </lineage>
</organism>
<feature type="region of interest" description="Disordered" evidence="3">
    <location>
        <begin position="1"/>
        <end position="22"/>
    </location>
</feature>
<evidence type="ECO:0000313" key="6">
    <source>
        <dbReference type="Proteomes" id="UP000608530"/>
    </source>
</evidence>
<keyword evidence="2" id="KW-0560">Oxidoreductase</keyword>
<reference evidence="5" key="1">
    <citation type="submission" date="2020-12" db="EMBL/GenBank/DDBJ databases">
        <title>Leucobacter sp. CAS1, isolated from Chromium sludge.</title>
        <authorList>
            <person name="Xu Z."/>
        </authorList>
    </citation>
    <scope>NUCLEOTIDE SEQUENCE</scope>
    <source>
        <strain evidence="5">CSA1</strain>
    </source>
</reference>
<dbReference type="InterPro" id="IPR000182">
    <property type="entry name" value="GNAT_dom"/>
</dbReference>
<accession>A0A934Q971</accession>
<dbReference type="SUPFAM" id="SSF55729">
    <property type="entry name" value="Acyl-CoA N-acyltransferases (Nat)"/>
    <property type="match status" value="1"/>
</dbReference>
<dbReference type="AlphaFoldDB" id="A0A934Q971"/>
<dbReference type="SMART" id="SM00903">
    <property type="entry name" value="Flavin_Reduct"/>
    <property type="match status" value="1"/>
</dbReference>
<sequence>MATETLTANAKTSTEATNAKTSTETAHAGYLVRLARPEEYAEVDRLIAAAYAHDYGDSDEGPDPMRSARRRAEAHDVWVAVDAGGRLLGSATTRRRGGPSLHEDAVDGELDLRLLGVSPLARRRGVAAALMRHVVAHAEAEGFGAVVLKTRPHMSGAHRLYDALGFTRVPERDGLWIGGERVLELFAYAYPLAGVPEVGVDDPAAARSVLGRFPSGVVAITAADASGEPVGLAVQSFVSLSIDPPRVLLSVGRGSTTWPRISAGGSFAATVLAEHQGPIARQLARSGAADKFAGIRTTPSPRLGHPIVRGGSAWFECAIREVLDGGDHRVVIADVLGFGALHRPERPLVFAGSSFSGIAPASAA</sequence>
<evidence type="ECO:0000313" key="5">
    <source>
        <dbReference type="EMBL" id="MBK0419446.1"/>
    </source>
</evidence>
<dbReference type="PROSITE" id="PS51186">
    <property type="entry name" value="GNAT"/>
    <property type="match status" value="1"/>
</dbReference>
<evidence type="ECO:0000256" key="2">
    <source>
        <dbReference type="ARBA" id="ARBA00023002"/>
    </source>
</evidence>
<dbReference type="InterPro" id="IPR002563">
    <property type="entry name" value="Flavin_Rdtase-like_dom"/>
</dbReference>
<dbReference type="SUPFAM" id="SSF50475">
    <property type="entry name" value="FMN-binding split barrel"/>
    <property type="match status" value="1"/>
</dbReference>
<dbReference type="GO" id="GO:0016747">
    <property type="term" value="F:acyltransferase activity, transferring groups other than amino-acyl groups"/>
    <property type="evidence" value="ECO:0007669"/>
    <property type="project" value="InterPro"/>
</dbReference>
<dbReference type="EMBL" id="JAEHOH010000013">
    <property type="protein sequence ID" value="MBK0419446.1"/>
    <property type="molecule type" value="Genomic_DNA"/>
</dbReference>
<proteinExistence type="inferred from homology"/>
<dbReference type="InterPro" id="IPR016181">
    <property type="entry name" value="Acyl_CoA_acyltransferase"/>
</dbReference>
<dbReference type="PANTHER" id="PTHR30466:SF11">
    <property type="entry name" value="FLAVIN-DEPENDENT MONOOXYGENASE, REDUCTASE SUBUNIT HSAB"/>
    <property type="match status" value="1"/>
</dbReference>
<dbReference type="Proteomes" id="UP000608530">
    <property type="component" value="Unassembled WGS sequence"/>
</dbReference>
<evidence type="ECO:0000256" key="1">
    <source>
        <dbReference type="ARBA" id="ARBA00008898"/>
    </source>
</evidence>
<protein>
    <submittedName>
        <fullName evidence="5">GNAT family N-acetyltransferase</fullName>
    </submittedName>
</protein>
<dbReference type="PANTHER" id="PTHR30466">
    <property type="entry name" value="FLAVIN REDUCTASE"/>
    <property type="match status" value="1"/>
</dbReference>
<dbReference type="Gene3D" id="2.30.110.10">
    <property type="entry name" value="Electron Transport, Fmn-binding Protein, Chain A"/>
    <property type="match status" value="1"/>
</dbReference>
<dbReference type="InterPro" id="IPR012349">
    <property type="entry name" value="Split_barrel_FMN-bd"/>
</dbReference>
<dbReference type="InterPro" id="IPR050268">
    <property type="entry name" value="NADH-dep_flavin_reductase"/>
</dbReference>
<feature type="domain" description="N-acetyltransferase" evidence="4">
    <location>
        <begin position="30"/>
        <end position="188"/>
    </location>
</feature>